<feature type="chain" id="PRO_5036893310" description="Mitochondrial inner membrane protein Mpv17" evidence="9">
    <location>
        <begin position="30"/>
        <end position="204"/>
    </location>
</feature>
<proteinExistence type="inferred from homology"/>
<dbReference type="OMA" id="WYQSKLA"/>
<keyword evidence="3 8" id="KW-0812">Transmembrane</keyword>
<dbReference type="AlphaFoldDB" id="A0A974CZF8"/>
<dbReference type="EMBL" id="CM004474">
    <property type="protein sequence ID" value="OCT81625.1"/>
    <property type="molecule type" value="Genomic_DNA"/>
</dbReference>
<dbReference type="GO" id="GO:0005739">
    <property type="term" value="C:mitochondrion"/>
    <property type="evidence" value="ECO:0007669"/>
    <property type="project" value="TreeGrafter"/>
</dbReference>
<sequence>MFLSRSGVRVRLIECVLLALCSSPAGRMAGLWRAYQRLLGAHPWKVQIVTAGSLVGVGDVISQQLLERKGLKGHSIERTVKMMGIGFCFVGPVVGGWYKILDRIIPGSGKPVALKKMLLDQVAFAPCFLGCFLSIASALNGLSGEQIWGKLKRDYKDALITNYYIWPAVQVANFYFIPLYHRLAVVQFVAIIWNSYLSWKANKS</sequence>
<evidence type="ECO:0000256" key="7">
    <source>
        <dbReference type="ARBA" id="ARBA00049801"/>
    </source>
</evidence>
<evidence type="ECO:0000256" key="5">
    <source>
        <dbReference type="ARBA" id="ARBA00023136"/>
    </source>
</evidence>
<feature type="transmembrane region" description="Helical" evidence="8">
    <location>
        <begin position="82"/>
        <end position="101"/>
    </location>
</feature>
<dbReference type="PANTHER" id="PTHR11266">
    <property type="entry name" value="PEROXISOMAL MEMBRANE PROTEIN 2, PXMP2 MPV17"/>
    <property type="match status" value="1"/>
</dbReference>
<feature type="signal peptide" evidence="9">
    <location>
        <begin position="1"/>
        <end position="29"/>
    </location>
</feature>
<evidence type="ECO:0000256" key="6">
    <source>
        <dbReference type="ARBA" id="ARBA00049743"/>
    </source>
</evidence>
<protein>
    <recommendedName>
        <fullName evidence="6">Mitochondrial inner membrane protein Mpv17</fullName>
    </recommendedName>
    <alternativeName>
        <fullName evidence="7">Protein Mpv17</fullName>
    </alternativeName>
</protein>
<comment type="similarity">
    <text evidence="2 8">Belongs to the peroxisomal membrane protein PXMP2/4 family.</text>
</comment>
<evidence type="ECO:0000256" key="9">
    <source>
        <dbReference type="SAM" id="SignalP"/>
    </source>
</evidence>
<dbReference type="Proteomes" id="UP000694892">
    <property type="component" value="Chromosome 5L"/>
</dbReference>
<feature type="transmembrane region" description="Helical" evidence="8">
    <location>
        <begin position="121"/>
        <end position="139"/>
    </location>
</feature>
<dbReference type="GO" id="GO:1901858">
    <property type="term" value="P:regulation of mitochondrial DNA metabolic process"/>
    <property type="evidence" value="ECO:0007669"/>
    <property type="project" value="TreeGrafter"/>
</dbReference>
<reference evidence="11" key="1">
    <citation type="journal article" date="2016" name="Nature">
        <title>Genome evolution in the allotetraploid frog Xenopus laevis.</title>
        <authorList>
            <person name="Session A.M."/>
            <person name="Uno Y."/>
            <person name="Kwon T."/>
            <person name="Chapman J.A."/>
            <person name="Toyoda A."/>
            <person name="Takahashi S."/>
            <person name="Fukui A."/>
            <person name="Hikosaka A."/>
            <person name="Suzuki A."/>
            <person name="Kondo M."/>
            <person name="van Heeringen S.J."/>
            <person name="Quigley I."/>
            <person name="Heinz S."/>
            <person name="Ogino H."/>
            <person name="Ochi H."/>
            <person name="Hellsten U."/>
            <person name="Lyons J.B."/>
            <person name="Simakov O."/>
            <person name="Putnam N."/>
            <person name="Stites J."/>
            <person name="Kuroki Y."/>
            <person name="Tanaka T."/>
            <person name="Michiue T."/>
            <person name="Watanabe M."/>
            <person name="Bogdanovic O."/>
            <person name="Lister R."/>
            <person name="Georgiou G."/>
            <person name="Paranjpe S.S."/>
            <person name="van Kruijsbergen I."/>
            <person name="Shu S."/>
            <person name="Carlson J."/>
            <person name="Kinoshita T."/>
            <person name="Ohta Y."/>
            <person name="Mawaribuchi S."/>
            <person name="Jenkins J."/>
            <person name="Grimwood J."/>
            <person name="Schmutz J."/>
            <person name="Mitros T."/>
            <person name="Mozaffari S.V."/>
            <person name="Suzuki Y."/>
            <person name="Haramoto Y."/>
            <person name="Yamamoto T.S."/>
            <person name="Takagi C."/>
            <person name="Heald R."/>
            <person name="Miller K."/>
            <person name="Haudenschild C."/>
            <person name="Kitzman J."/>
            <person name="Nakayama T."/>
            <person name="Izutsu Y."/>
            <person name="Robert J."/>
            <person name="Fortriede J."/>
            <person name="Burns K."/>
            <person name="Lotay V."/>
            <person name="Karimi K."/>
            <person name="Yasuoka Y."/>
            <person name="Dichmann D.S."/>
            <person name="Flajnik M.F."/>
            <person name="Houston D.W."/>
            <person name="Shendure J."/>
            <person name="DuPasquier L."/>
            <person name="Vize P.D."/>
            <person name="Zorn A.M."/>
            <person name="Ito M."/>
            <person name="Marcotte E.M."/>
            <person name="Wallingford J.B."/>
            <person name="Ito Y."/>
            <person name="Asashima M."/>
            <person name="Ueno N."/>
            <person name="Matsuda Y."/>
            <person name="Veenstra G.J."/>
            <person name="Fujiyama A."/>
            <person name="Harland R.M."/>
            <person name="Taira M."/>
            <person name="Rokhsar D.S."/>
        </authorList>
    </citation>
    <scope>NUCLEOTIDE SEQUENCE [LARGE SCALE GENOMIC DNA]</scope>
    <source>
        <strain evidence="11">J</strain>
    </source>
</reference>
<dbReference type="InterPro" id="IPR007248">
    <property type="entry name" value="Mpv17_PMP22"/>
</dbReference>
<evidence type="ECO:0000313" key="10">
    <source>
        <dbReference type="EMBL" id="OCT81625.1"/>
    </source>
</evidence>
<evidence type="ECO:0000256" key="1">
    <source>
        <dbReference type="ARBA" id="ARBA00004141"/>
    </source>
</evidence>
<gene>
    <name evidence="10" type="ORF">XELAEV_18028449mg</name>
</gene>
<dbReference type="Pfam" id="PF04117">
    <property type="entry name" value="Mpv17_PMP22"/>
    <property type="match status" value="1"/>
</dbReference>
<evidence type="ECO:0000256" key="2">
    <source>
        <dbReference type="ARBA" id="ARBA00006824"/>
    </source>
</evidence>
<comment type="subcellular location">
    <subcellularLocation>
        <location evidence="1">Membrane</location>
        <topology evidence="1">Multi-pass membrane protein</topology>
    </subcellularLocation>
</comment>
<name>A0A974CZF8_XENLA</name>
<organism evidence="10 11">
    <name type="scientific">Xenopus laevis</name>
    <name type="common">African clawed frog</name>
    <dbReference type="NCBI Taxonomy" id="8355"/>
    <lineage>
        <taxon>Eukaryota</taxon>
        <taxon>Metazoa</taxon>
        <taxon>Chordata</taxon>
        <taxon>Craniata</taxon>
        <taxon>Vertebrata</taxon>
        <taxon>Euteleostomi</taxon>
        <taxon>Amphibia</taxon>
        <taxon>Batrachia</taxon>
        <taxon>Anura</taxon>
        <taxon>Pipoidea</taxon>
        <taxon>Pipidae</taxon>
        <taxon>Xenopodinae</taxon>
        <taxon>Xenopus</taxon>
        <taxon>Xenopus</taxon>
    </lineage>
</organism>
<evidence type="ECO:0000256" key="8">
    <source>
        <dbReference type="RuleBase" id="RU363053"/>
    </source>
</evidence>
<dbReference type="GO" id="GO:0015267">
    <property type="term" value="F:channel activity"/>
    <property type="evidence" value="ECO:0007669"/>
    <property type="project" value="TreeGrafter"/>
</dbReference>
<dbReference type="GO" id="GO:0016020">
    <property type="term" value="C:membrane"/>
    <property type="evidence" value="ECO:0007669"/>
    <property type="project" value="UniProtKB-SubCell"/>
</dbReference>
<keyword evidence="4 8" id="KW-1133">Transmembrane helix</keyword>
<accession>A0A974CZF8</accession>
<dbReference type="PANTHER" id="PTHR11266:SF17">
    <property type="entry name" value="PROTEIN MPV17"/>
    <property type="match status" value="1"/>
</dbReference>
<keyword evidence="9" id="KW-0732">Signal</keyword>
<evidence type="ECO:0000313" key="11">
    <source>
        <dbReference type="Proteomes" id="UP000694892"/>
    </source>
</evidence>
<evidence type="ECO:0000256" key="3">
    <source>
        <dbReference type="ARBA" id="ARBA00022692"/>
    </source>
</evidence>
<keyword evidence="5 8" id="KW-0472">Membrane</keyword>
<evidence type="ECO:0000256" key="4">
    <source>
        <dbReference type="ARBA" id="ARBA00022989"/>
    </source>
</evidence>